<comment type="caution">
    <text evidence="2">The sequence shown here is derived from an EMBL/GenBank/DDBJ whole genome shotgun (WGS) entry which is preliminary data.</text>
</comment>
<feature type="compositionally biased region" description="Basic and acidic residues" evidence="1">
    <location>
        <begin position="116"/>
        <end position="128"/>
    </location>
</feature>
<sequence length="192" mass="21097">MIRHPRGGAPPHADAPGQDGERERQDGGADGGAERVDERLGQRHVRDDGPRLLREDEDDDAGDGADRRHAHRDEGGECLGGEEGRAAVRVHVERDAPVADVVGDDGPREHHRAGHRHDAERDGQRQVHDEVVVEERRGVRVGVRPADGAEEVEEQQDGDEAGEEEVDQGRPVLLQLCRDHGFHWCPPVVAAR</sequence>
<dbReference type="AlphaFoldDB" id="A0A8H9Y5E5"/>
<accession>A0A8H9Y5E5</accession>
<feature type="compositionally biased region" description="Basic and acidic residues" evidence="1">
    <location>
        <begin position="82"/>
        <end position="97"/>
    </location>
</feature>
<feature type="region of interest" description="Disordered" evidence="1">
    <location>
        <begin position="141"/>
        <end position="166"/>
    </location>
</feature>
<protein>
    <submittedName>
        <fullName evidence="2">Uncharacterized protein</fullName>
    </submittedName>
</protein>
<feature type="compositionally biased region" description="Basic and acidic residues" evidence="1">
    <location>
        <begin position="19"/>
        <end position="54"/>
    </location>
</feature>
<organism evidence="2 3">
    <name type="scientific">Corynebacterium bovis DSM 20582 = CIP 54.80</name>
    <dbReference type="NCBI Taxonomy" id="927655"/>
    <lineage>
        <taxon>Bacteria</taxon>
        <taxon>Bacillati</taxon>
        <taxon>Actinomycetota</taxon>
        <taxon>Actinomycetes</taxon>
        <taxon>Mycobacteriales</taxon>
        <taxon>Corynebacteriaceae</taxon>
        <taxon>Corynebacterium</taxon>
    </lineage>
</organism>
<feature type="compositionally biased region" description="Acidic residues" evidence="1">
    <location>
        <begin position="148"/>
        <end position="166"/>
    </location>
</feature>
<feature type="region of interest" description="Disordered" evidence="1">
    <location>
        <begin position="1"/>
        <end position="128"/>
    </location>
</feature>
<reference evidence="2" key="1">
    <citation type="submission" date="2020-08" db="EMBL/GenBank/DDBJ databases">
        <title>Sequencing the genomes of 1000 actinobacteria strains.</title>
        <authorList>
            <person name="Klenk H.-P."/>
        </authorList>
    </citation>
    <scope>NUCLEOTIDE SEQUENCE</scope>
    <source>
        <strain evidence="2">DSM 20582</strain>
    </source>
</reference>
<evidence type="ECO:0000256" key="1">
    <source>
        <dbReference type="SAM" id="MobiDB-lite"/>
    </source>
</evidence>
<evidence type="ECO:0000313" key="3">
    <source>
        <dbReference type="Proteomes" id="UP000612712"/>
    </source>
</evidence>
<dbReference type="Proteomes" id="UP000612712">
    <property type="component" value="Unassembled WGS sequence"/>
</dbReference>
<proteinExistence type="predicted"/>
<evidence type="ECO:0000313" key="2">
    <source>
        <dbReference type="EMBL" id="MBB3115292.1"/>
    </source>
</evidence>
<dbReference type="EMBL" id="JACHWT010000002">
    <property type="protein sequence ID" value="MBB3115292.1"/>
    <property type="molecule type" value="Genomic_DNA"/>
</dbReference>
<gene>
    <name evidence="2" type="ORF">FHU32_000496</name>
</gene>
<feature type="compositionally biased region" description="Basic and acidic residues" evidence="1">
    <location>
        <begin position="64"/>
        <end position="75"/>
    </location>
</feature>
<dbReference type="RefSeq" id="WP_139016698.1">
    <property type="nucleotide sequence ID" value="NZ_AENJ01000093.1"/>
</dbReference>
<name>A0A8H9Y5E5_9CORY</name>